<feature type="domain" description="Thiamine pyrophosphate enzyme TPP-binding" evidence="3">
    <location>
        <begin position="46"/>
        <end position="138"/>
    </location>
</feature>
<keyword evidence="2" id="KW-1133">Transmembrane helix</keyword>
<dbReference type="PANTHER" id="PTHR42981">
    <property type="entry name" value="PYRUVATE DEHYDROGENASE [UBIQUINONE]"/>
    <property type="match status" value="1"/>
</dbReference>
<sequence length="139" mass="15595">EIKKLKQEWLVLLYDEINSSISPIRPQYIIKVLNDNIDENAVISVDVGENAWWFGRNFWMKKGQSVILSGSLASMGFGLPGALAAQLIYPERQVVCITGDGGFSMVMADFMTAVKYNLPVKVFLFNNAQLGMIMQEQMV</sequence>
<keyword evidence="1" id="KW-0786">Thiamine pyrophosphate</keyword>
<evidence type="ECO:0000259" key="3">
    <source>
        <dbReference type="Pfam" id="PF02775"/>
    </source>
</evidence>
<feature type="transmembrane region" description="Helical" evidence="2">
    <location>
        <begin position="66"/>
        <end position="89"/>
    </location>
</feature>
<dbReference type="Gene3D" id="3.40.50.970">
    <property type="match status" value="1"/>
</dbReference>
<feature type="non-terminal residue" evidence="4">
    <location>
        <position position="1"/>
    </location>
</feature>
<evidence type="ECO:0000256" key="2">
    <source>
        <dbReference type="SAM" id="Phobius"/>
    </source>
</evidence>
<protein>
    <recommendedName>
        <fullName evidence="3">Thiamine pyrophosphate enzyme TPP-binding domain-containing protein</fullName>
    </recommendedName>
</protein>
<dbReference type="AlphaFoldDB" id="X1VPA8"/>
<dbReference type="PANTHER" id="PTHR42981:SF2">
    <property type="entry name" value="PYRUVATE DEHYDROGENASE [UBIQUINONE]"/>
    <property type="match status" value="1"/>
</dbReference>
<dbReference type="GO" id="GO:0000287">
    <property type="term" value="F:magnesium ion binding"/>
    <property type="evidence" value="ECO:0007669"/>
    <property type="project" value="InterPro"/>
</dbReference>
<dbReference type="InterPro" id="IPR047211">
    <property type="entry name" value="POXB-like"/>
</dbReference>
<dbReference type="GO" id="GO:0030976">
    <property type="term" value="F:thiamine pyrophosphate binding"/>
    <property type="evidence" value="ECO:0007669"/>
    <property type="project" value="InterPro"/>
</dbReference>
<name>X1VPA8_9ZZZZ</name>
<dbReference type="EMBL" id="BARW01039650">
    <property type="protein sequence ID" value="GAJ21822.1"/>
    <property type="molecule type" value="Genomic_DNA"/>
</dbReference>
<dbReference type="InterPro" id="IPR029061">
    <property type="entry name" value="THDP-binding"/>
</dbReference>
<keyword evidence="2" id="KW-0812">Transmembrane</keyword>
<dbReference type="InterPro" id="IPR000399">
    <property type="entry name" value="TPP-bd_CS"/>
</dbReference>
<evidence type="ECO:0000256" key="1">
    <source>
        <dbReference type="ARBA" id="ARBA00023052"/>
    </source>
</evidence>
<dbReference type="PROSITE" id="PS00187">
    <property type="entry name" value="TPP_ENZYMES"/>
    <property type="match status" value="1"/>
</dbReference>
<accession>X1VPA8</accession>
<comment type="caution">
    <text evidence="4">The sequence shown here is derived from an EMBL/GenBank/DDBJ whole genome shotgun (WGS) entry which is preliminary data.</text>
</comment>
<dbReference type="InterPro" id="IPR011766">
    <property type="entry name" value="TPP_enzyme_TPP-bd"/>
</dbReference>
<gene>
    <name evidence="4" type="ORF">S12H4_60298</name>
</gene>
<dbReference type="GO" id="GO:0003824">
    <property type="term" value="F:catalytic activity"/>
    <property type="evidence" value="ECO:0007669"/>
    <property type="project" value="InterPro"/>
</dbReference>
<dbReference type="Pfam" id="PF02775">
    <property type="entry name" value="TPP_enzyme_C"/>
    <property type="match status" value="1"/>
</dbReference>
<reference evidence="4" key="1">
    <citation type="journal article" date="2014" name="Front. Microbiol.">
        <title>High frequency of phylogenetically diverse reductive dehalogenase-homologous genes in deep subseafloor sedimentary metagenomes.</title>
        <authorList>
            <person name="Kawai M."/>
            <person name="Futagami T."/>
            <person name="Toyoda A."/>
            <person name="Takaki Y."/>
            <person name="Nishi S."/>
            <person name="Hori S."/>
            <person name="Arai W."/>
            <person name="Tsubouchi T."/>
            <person name="Morono Y."/>
            <person name="Uchiyama I."/>
            <person name="Ito T."/>
            <person name="Fujiyama A."/>
            <person name="Inagaki F."/>
            <person name="Takami H."/>
        </authorList>
    </citation>
    <scope>NUCLEOTIDE SEQUENCE</scope>
    <source>
        <strain evidence="4">Expedition CK06-06</strain>
    </source>
</reference>
<organism evidence="4">
    <name type="scientific">marine sediment metagenome</name>
    <dbReference type="NCBI Taxonomy" id="412755"/>
    <lineage>
        <taxon>unclassified sequences</taxon>
        <taxon>metagenomes</taxon>
        <taxon>ecological metagenomes</taxon>
    </lineage>
</organism>
<feature type="non-terminal residue" evidence="4">
    <location>
        <position position="139"/>
    </location>
</feature>
<proteinExistence type="predicted"/>
<keyword evidence="2" id="KW-0472">Membrane</keyword>
<evidence type="ECO:0000313" key="4">
    <source>
        <dbReference type="EMBL" id="GAJ21822.1"/>
    </source>
</evidence>
<dbReference type="SUPFAM" id="SSF52518">
    <property type="entry name" value="Thiamin diphosphate-binding fold (THDP-binding)"/>
    <property type="match status" value="1"/>
</dbReference>